<feature type="signal peptide" evidence="5">
    <location>
        <begin position="1"/>
        <end position="21"/>
    </location>
</feature>
<dbReference type="InterPro" id="IPR011990">
    <property type="entry name" value="TPR-like_helical_dom_sf"/>
</dbReference>
<reference evidence="8" key="3">
    <citation type="submission" date="2025-09" db="UniProtKB">
        <authorList>
            <consortium name="Ensembl"/>
        </authorList>
    </citation>
    <scope>IDENTIFICATION</scope>
</reference>
<dbReference type="InterPro" id="IPR059068">
    <property type="entry name" value="TPR_P4H"/>
</dbReference>
<evidence type="ECO:0000313" key="9">
    <source>
        <dbReference type="Proteomes" id="UP000694554"/>
    </source>
</evidence>
<dbReference type="PROSITE" id="PS51257">
    <property type="entry name" value="PROKAR_LIPOPROTEIN"/>
    <property type="match status" value="1"/>
</dbReference>
<dbReference type="InterPro" id="IPR019734">
    <property type="entry name" value="TPR_rpt"/>
</dbReference>
<protein>
    <submittedName>
        <fullName evidence="8">Prolyl 4-hydroxylase subunit alpha 2</fullName>
    </submittedName>
</protein>
<name>A0A8C9B1A5_PHOSS</name>
<evidence type="ECO:0000256" key="4">
    <source>
        <dbReference type="PROSITE-ProRule" id="PRU00339"/>
    </source>
</evidence>
<dbReference type="InterPro" id="IPR013547">
    <property type="entry name" value="P4H_N"/>
</dbReference>
<accession>A0A8C9B1A5</accession>
<organism evidence="8 9">
    <name type="scientific">Phocoena sinus</name>
    <name type="common">Vaquita</name>
    <dbReference type="NCBI Taxonomy" id="42100"/>
    <lineage>
        <taxon>Eukaryota</taxon>
        <taxon>Metazoa</taxon>
        <taxon>Chordata</taxon>
        <taxon>Craniata</taxon>
        <taxon>Vertebrata</taxon>
        <taxon>Euteleostomi</taxon>
        <taxon>Mammalia</taxon>
        <taxon>Eutheria</taxon>
        <taxon>Laurasiatheria</taxon>
        <taxon>Artiodactyla</taxon>
        <taxon>Whippomorpha</taxon>
        <taxon>Cetacea</taxon>
        <taxon>Odontoceti</taxon>
        <taxon>Phocoenidae</taxon>
        <taxon>Phocoena</taxon>
    </lineage>
</organism>
<dbReference type="Gene3D" id="6.10.140.1460">
    <property type="match status" value="1"/>
</dbReference>
<evidence type="ECO:0000313" key="8">
    <source>
        <dbReference type="Ensembl" id="ENSPSNP00000001828.1"/>
    </source>
</evidence>
<dbReference type="GO" id="GO:0005783">
    <property type="term" value="C:endoplasmic reticulum"/>
    <property type="evidence" value="ECO:0007669"/>
    <property type="project" value="InterPro"/>
</dbReference>
<dbReference type="PANTHER" id="PTHR10869:SF244">
    <property type="entry name" value="PROLYL 4-HYDROXYLASE SUBUNIT ALPHA-2"/>
    <property type="match status" value="1"/>
</dbReference>
<dbReference type="FunFam" id="1.25.40.10:FF:000006">
    <property type="entry name" value="Prolyl 4-hydroxylase subunit alpha 2"/>
    <property type="match status" value="1"/>
</dbReference>
<dbReference type="PROSITE" id="PS50005">
    <property type="entry name" value="TPR"/>
    <property type="match status" value="1"/>
</dbReference>
<keyword evidence="5" id="KW-0732">Signal</keyword>
<feature type="domain" description="Prolyl 4-hydroxylase N-terminal" evidence="6">
    <location>
        <begin position="26"/>
        <end position="157"/>
    </location>
</feature>
<evidence type="ECO:0000256" key="3">
    <source>
        <dbReference type="ARBA" id="ARBA00023004"/>
    </source>
</evidence>
<dbReference type="Pfam" id="PF23558">
    <property type="entry name" value="TPR_P4H"/>
    <property type="match status" value="1"/>
</dbReference>
<keyword evidence="1" id="KW-0479">Metal-binding</keyword>
<evidence type="ECO:0000259" key="6">
    <source>
        <dbReference type="Pfam" id="PF08336"/>
    </source>
</evidence>
<feature type="domain" description="Prolyl 4-hydroxylase peptide-substrate-binding" evidence="7">
    <location>
        <begin position="166"/>
        <end position="256"/>
    </location>
</feature>
<keyword evidence="9" id="KW-1185">Reference proteome</keyword>
<keyword evidence="2" id="KW-0847">Vitamin C</keyword>
<evidence type="ECO:0000259" key="7">
    <source>
        <dbReference type="Pfam" id="PF23558"/>
    </source>
</evidence>
<reference evidence="8" key="2">
    <citation type="submission" date="2025-08" db="UniProtKB">
        <authorList>
            <consortium name="Ensembl"/>
        </authorList>
    </citation>
    <scope>IDENTIFICATION</scope>
</reference>
<sequence>MKLWVSMLLVSWFGVLGCVQAEFFTSIGHMTDLIYAEKDLVLSLKEYILVEEAKLSKIKSWANKMEALTSKSAADPEGYLSHPVNAYKLVKRLNTDWPALEDLVLQNSAAGFIANLSVQRQFFPTDEDETGAAKALMRLQDTYKLDPDTISKGELPGTKYQAVLSVDDCFGMGRSAYNEGDYYHTVLWMEQVLKQLDAGEEATTSKAQVLDYLSYAVFQLGDLHRALELTRRLLSLDPSHERAGGNLRYFERLLEEEREKMLLNHTEAELAPQEGIYERPVDYLPERDIYESLCRGEGVKLTPRRQKRLFCRYHHGNGTPQLLIAPFKEEDEWDSPHIVRYYDVMSDEEIERIKEIAKPKLARATVRDPKTGVLTVASYRVSKSSWLEEEDDPVVARVNLRMQHITGLTVKTAELLQVWLVSGSPGVGKGVFLARCSSRVLRARHREACPVNCRAAECYEYGVASCWEARIKYAHWHSTISIEQMSTECLLCAQVSYSELGIIGGHGSPIYVFLTTEAEILSCFRDTSKSYKYLHRSWF</sequence>
<dbReference type="SUPFAM" id="SSF48452">
    <property type="entry name" value="TPR-like"/>
    <property type="match status" value="1"/>
</dbReference>
<feature type="repeat" description="TPR" evidence="4">
    <location>
        <begin position="207"/>
        <end position="240"/>
    </location>
</feature>
<keyword evidence="3" id="KW-0408">Iron</keyword>
<reference evidence="8" key="1">
    <citation type="submission" date="2019-08" db="EMBL/GenBank/DDBJ databases">
        <title>Phocoena sinus (Vaquita) genome, mPhoSin1, primary haplotype.</title>
        <authorList>
            <person name="Morin P."/>
            <person name="Mountcastle J."/>
            <person name="Fungtammasan C."/>
            <person name="Rhie A."/>
            <person name="Rojas-Bracho L."/>
            <person name="Smith C.R."/>
            <person name="Taylor B.L."/>
            <person name="Gulland F.M.D."/>
            <person name="Musser W."/>
            <person name="Houck M."/>
            <person name="Haase B."/>
            <person name="Paez S."/>
            <person name="Howe K."/>
            <person name="Torrance J."/>
            <person name="Formenti G."/>
            <person name="Phillippy A."/>
            <person name="Ryder O."/>
            <person name="Jarvis E.D."/>
            <person name="Fedrigo O."/>
        </authorList>
    </citation>
    <scope>NUCLEOTIDE SEQUENCE [LARGE SCALE GENOMIC DNA]</scope>
</reference>
<evidence type="ECO:0000256" key="2">
    <source>
        <dbReference type="ARBA" id="ARBA00022896"/>
    </source>
</evidence>
<dbReference type="Gene3D" id="1.25.40.10">
    <property type="entry name" value="Tetratricopeptide repeat domain"/>
    <property type="match status" value="1"/>
</dbReference>
<dbReference type="GO" id="GO:0004656">
    <property type="term" value="F:procollagen-proline 4-dioxygenase activity"/>
    <property type="evidence" value="ECO:0007669"/>
    <property type="project" value="InterPro"/>
</dbReference>
<dbReference type="PANTHER" id="PTHR10869">
    <property type="entry name" value="PROLYL 4-HYDROXYLASE ALPHA SUBUNIT"/>
    <property type="match status" value="1"/>
</dbReference>
<proteinExistence type="predicted"/>
<gene>
    <name evidence="8" type="primary">P4HA2</name>
</gene>
<dbReference type="Proteomes" id="UP000694554">
    <property type="component" value="Chromosome 3"/>
</dbReference>
<dbReference type="GeneTree" id="ENSGT00940000157695"/>
<evidence type="ECO:0000256" key="1">
    <source>
        <dbReference type="ARBA" id="ARBA00022723"/>
    </source>
</evidence>
<evidence type="ECO:0000256" key="5">
    <source>
        <dbReference type="SAM" id="SignalP"/>
    </source>
</evidence>
<feature type="chain" id="PRO_5034095405" evidence="5">
    <location>
        <begin position="22"/>
        <end position="539"/>
    </location>
</feature>
<dbReference type="GO" id="GO:0031418">
    <property type="term" value="F:L-ascorbic acid binding"/>
    <property type="evidence" value="ECO:0007669"/>
    <property type="project" value="UniProtKB-KW"/>
</dbReference>
<dbReference type="GO" id="GO:0046872">
    <property type="term" value="F:metal ion binding"/>
    <property type="evidence" value="ECO:0007669"/>
    <property type="project" value="UniProtKB-KW"/>
</dbReference>
<dbReference type="InterPro" id="IPR045054">
    <property type="entry name" value="P4HA-like"/>
</dbReference>
<dbReference type="AlphaFoldDB" id="A0A8C9B1A5"/>
<dbReference type="Gene3D" id="2.60.120.620">
    <property type="entry name" value="q2cbj1_9rhob like domain"/>
    <property type="match status" value="1"/>
</dbReference>
<keyword evidence="4" id="KW-0802">TPR repeat</keyword>
<dbReference type="Pfam" id="PF08336">
    <property type="entry name" value="P4Ha_N"/>
    <property type="match status" value="1"/>
</dbReference>
<dbReference type="Ensembl" id="ENSPSNT00000002138.1">
    <property type="protein sequence ID" value="ENSPSNP00000001828.1"/>
    <property type="gene ID" value="ENSPSNG00000001404.1"/>
</dbReference>